<dbReference type="RefSeq" id="WP_013028984.1">
    <property type="nucleotide sequence ID" value="NC_013959.1"/>
</dbReference>
<accession>D5CPE5</accession>
<protein>
    <submittedName>
        <fullName evidence="1">Uncharacterized protein</fullName>
    </submittedName>
</protein>
<organism evidence="1 2">
    <name type="scientific">Sideroxydans lithotrophicus (strain ES-1)</name>
    <dbReference type="NCBI Taxonomy" id="580332"/>
    <lineage>
        <taxon>Bacteria</taxon>
        <taxon>Pseudomonadati</taxon>
        <taxon>Pseudomonadota</taxon>
        <taxon>Betaproteobacteria</taxon>
        <taxon>Nitrosomonadales</taxon>
        <taxon>Gallionellaceae</taxon>
        <taxon>Sideroxydans</taxon>
    </lineage>
</organism>
<dbReference type="KEGG" id="slt:Slit_0848"/>
<name>D5CPE5_SIDLE</name>
<sequence length="257" mass="29171">MLIKAFSMIPAKSDADSQTIHSLRRWRVMEILTEKGTPSRHVYGHDITNDTARASTSIKEFDREAMTITTHSGRLYKLLGAPGHSRAGAIVWKEWCHKHHVISETDVTDEYFSVDKLFSNVNEEIYTGLRELVDSVFPLRCGNCGREYRNSAEFLAATQPVHANSSGLQQSRDNEGHMVVDLFRNCVCGSTLLESFGNRRDLGEDGVKRRMRFQDMVDKLVAMGYTEEIIRGELLKLMRGQPNDVINLARLANSEHR</sequence>
<dbReference type="EMBL" id="CP001965">
    <property type="protein sequence ID" value="ADE11086.1"/>
    <property type="molecule type" value="Genomic_DNA"/>
</dbReference>
<gene>
    <name evidence="1" type="ordered locus">Slit_0848</name>
</gene>
<dbReference type="Proteomes" id="UP000001625">
    <property type="component" value="Chromosome"/>
</dbReference>
<dbReference type="AlphaFoldDB" id="D5CPE5"/>
<evidence type="ECO:0000313" key="1">
    <source>
        <dbReference type="EMBL" id="ADE11086.1"/>
    </source>
</evidence>
<evidence type="ECO:0000313" key="2">
    <source>
        <dbReference type="Proteomes" id="UP000001625"/>
    </source>
</evidence>
<keyword evidence="2" id="KW-1185">Reference proteome</keyword>
<dbReference type="HOGENOM" id="CLU_1081402_0_0_4"/>
<reference evidence="1 2" key="1">
    <citation type="submission" date="2010-03" db="EMBL/GenBank/DDBJ databases">
        <title>Complete sequence of Sideroxydans lithotrophicus ES-1.</title>
        <authorList>
            <consortium name="US DOE Joint Genome Institute"/>
            <person name="Lucas S."/>
            <person name="Copeland A."/>
            <person name="Lapidus A."/>
            <person name="Cheng J.-F."/>
            <person name="Bruce D."/>
            <person name="Goodwin L."/>
            <person name="Pitluck S."/>
            <person name="Munk A.C."/>
            <person name="Detter J.C."/>
            <person name="Han C."/>
            <person name="Tapia R."/>
            <person name="Larimer F."/>
            <person name="Land M."/>
            <person name="Hauser L."/>
            <person name="Kyrpides N."/>
            <person name="Ivanova N."/>
            <person name="Emerson D."/>
            <person name="Woyke T."/>
        </authorList>
    </citation>
    <scope>NUCLEOTIDE SEQUENCE [LARGE SCALE GENOMIC DNA]</scope>
    <source>
        <strain evidence="1 2">ES-1</strain>
    </source>
</reference>
<dbReference type="eggNOG" id="ENOG50316K7">
    <property type="taxonomic scope" value="Bacteria"/>
</dbReference>
<proteinExistence type="predicted"/>